<dbReference type="GO" id="GO:0005737">
    <property type="term" value="C:cytoplasm"/>
    <property type="evidence" value="ECO:0007669"/>
    <property type="project" value="TreeGrafter"/>
</dbReference>
<dbReference type="PANTHER" id="PTHR11266">
    <property type="entry name" value="PEROXISOMAL MEMBRANE PROTEIN 2, PXMP2 MPV17"/>
    <property type="match status" value="1"/>
</dbReference>
<evidence type="ECO:0000256" key="3">
    <source>
        <dbReference type="ARBA" id="ARBA00022692"/>
    </source>
</evidence>
<evidence type="ECO:0000256" key="4">
    <source>
        <dbReference type="ARBA" id="ARBA00022989"/>
    </source>
</evidence>
<protein>
    <recommendedName>
        <fullName evidence="9">Mpv17-like protein 2</fullName>
    </recommendedName>
</protein>
<dbReference type="GO" id="GO:0016020">
    <property type="term" value="C:membrane"/>
    <property type="evidence" value="ECO:0007669"/>
    <property type="project" value="UniProtKB-SubCell"/>
</dbReference>
<dbReference type="AlphaFoldDB" id="A0AAW1PCQ1"/>
<sequence>MSALRPLTRSLGKAWRAYEGVMAVAPVRTQMATSAFLWGLGDVFAQKVDGQKKLDNWHVLMSGIYGATVIGPCGHFWYQGLEKFVANRFAHGSAKFIATKVACDELIFGPLHVLSFFAFMVKAEGGSWKDVGEKIKRDFVTAYAAELVFWPTFQTINFWKVPVQHQLLAVNTACLLDSTFLCWVNKQDDWTRVLPAFMQHGAKRAATSQEELLVPSASSLKAVHKQ</sequence>
<comment type="similarity">
    <text evidence="2 6">Belongs to the peroxisomal membrane protein PXMP2/4 family.</text>
</comment>
<proteinExistence type="inferred from homology"/>
<evidence type="ECO:0000313" key="7">
    <source>
        <dbReference type="EMBL" id="KAK9806218.1"/>
    </source>
</evidence>
<comment type="subcellular location">
    <subcellularLocation>
        <location evidence="1">Membrane</location>
        <topology evidence="1">Multi-pass membrane protein</topology>
    </subcellularLocation>
</comment>
<accession>A0AAW1PCQ1</accession>
<dbReference type="Pfam" id="PF04117">
    <property type="entry name" value="Mpv17_PMP22"/>
    <property type="match status" value="1"/>
</dbReference>
<dbReference type="EMBL" id="JALJOR010000014">
    <property type="protein sequence ID" value="KAK9806218.1"/>
    <property type="molecule type" value="Genomic_DNA"/>
</dbReference>
<gene>
    <name evidence="7" type="ORF">WJX72_005796</name>
</gene>
<evidence type="ECO:0000256" key="1">
    <source>
        <dbReference type="ARBA" id="ARBA00004141"/>
    </source>
</evidence>
<name>A0AAW1PCQ1_9CHLO</name>
<keyword evidence="4" id="KW-1133">Transmembrane helix</keyword>
<reference evidence="7 8" key="1">
    <citation type="journal article" date="2024" name="Nat. Commun.">
        <title>Phylogenomics reveals the evolutionary origins of lichenization in chlorophyte algae.</title>
        <authorList>
            <person name="Puginier C."/>
            <person name="Libourel C."/>
            <person name="Otte J."/>
            <person name="Skaloud P."/>
            <person name="Haon M."/>
            <person name="Grisel S."/>
            <person name="Petersen M."/>
            <person name="Berrin J.G."/>
            <person name="Delaux P.M."/>
            <person name="Dal Grande F."/>
            <person name="Keller J."/>
        </authorList>
    </citation>
    <scope>NUCLEOTIDE SEQUENCE [LARGE SCALE GENOMIC DNA]</scope>
    <source>
        <strain evidence="7 8">SAG 2043</strain>
    </source>
</reference>
<evidence type="ECO:0008006" key="9">
    <source>
        <dbReference type="Google" id="ProtNLM"/>
    </source>
</evidence>
<keyword evidence="5" id="KW-0472">Membrane</keyword>
<dbReference type="PANTHER" id="PTHR11266:SF17">
    <property type="entry name" value="PROTEIN MPV17"/>
    <property type="match status" value="1"/>
</dbReference>
<organism evidence="7 8">
    <name type="scientific">[Myrmecia] bisecta</name>
    <dbReference type="NCBI Taxonomy" id="41462"/>
    <lineage>
        <taxon>Eukaryota</taxon>
        <taxon>Viridiplantae</taxon>
        <taxon>Chlorophyta</taxon>
        <taxon>core chlorophytes</taxon>
        <taxon>Trebouxiophyceae</taxon>
        <taxon>Trebouxiales</taxon>
        <taxon>Trebouxiaceae</taxon>
        <taxon>Myrmecia</taxon>
    </lineage>
</organism>
<dbReference type="Proteomes" id="UP001489004">
    <property type="component" value="Unassembled WGS sequence"/>
</dbReference>
<evidence type="ECO:0000313" key="8">
    <source>
        <dbReference type="Proteomes" id="UP001489004"/>
    </source>
</evidence>
<evidence type="ECO:0000256" key="6">
    <source>
        <dbReference type="RuleBase" id="RU363053"/>
    </source>
</evidence>
<dbReference type="InterPro" id="IPR007248">
    <property type="entry name" value="Mpv17_PMP22"/>
</dbReference>
<evidence type="ECO:0000256" key="5">
    <source>
        <dbReference type="ARBA" id="ARBA00023136"/>
    </source>
</evidence>
<keyword evidence="3" id="KW-0812">Transmembrane</keyword>
<comment type="caution">
    <text evidence="7">The sequence shown here is derived from an EMBL/GenBank/DDBJ whole genome shotgun (WGS) entry which is preliminary data.</text>
</comment>
<evidence type="ECO:0000256" key="2">
    <source>
        <dbReference type="ARBA" id="ARBA00006824"/>
    </source>
</evidence>
<keyword evidence="8" id="KW-1185">Reference proteome</keyword>